<evidence type="ECO:0000256" key="4">
    <source>
        <dbReference type="SAM" id="Phobius"/>
    </source>
</evidence>
<dbReference type="PROSITE" id="PS50850">
    <property type="entry name" value="MFS"/>
    <property type="match status" value="1"/>
</dbReference>
<organism evidence="6 7">
    <name type="scientific">Candidatus Dojkabacteria bacterium</name>
    <dbReference type="NCBI Taxonomy" id="2099670"/>
    <lineage>
        <taxon>Bacteria</taxon>
        <taxon>Candidatus Dojkabacteria</taxon>
    </lineage>
</organism>
<dbReference type="EMBL" id="JAGQLL010000016">
    <property type="protein sequence ID" value="MCA9379865.1"/>
    <property type="molecule type" value="Genomic_DNA"/>
</dbReference>
<dbReference type="PANTHER" id="PTHR23530:SF1">
    <property type="entry name" value="PERMEASE, MAJOR FACILITATOR SUPERFAMILY-RELATED"/>
    <property type="match status" value="1"/>
</dbReference>
<feature type="transmembrane region" description="Helical" evidence="4">
    <location>
        <begin position="161"/>
        <end position="179"/>
    </location>
</feature>
<evidence type="ECO:0000313" key="6">
    <source>
        <dbReference type="EMBL" id="MCA9379865.1"/>
    </source>
</evidence>
<dbReference type="Gene3D" id="1.20.1250.20">
    <property type="entry name" value="MFS general substrate transporter like domains"/>
    <property type="match status" value="1"/>
</dbReference>
<evidence type="ECO:0000259" key="5">
    <source>
        <dbReference type="PROSITE" id="PS50850"/>
    </source>
</evidence>
<evidence type="ECO:0000256" key="2">
    <source>
        <dbReference type="ARBA" id="ARBA00022989"/>
    </source>
</evidence>
<evidence type="ECO:0000256" key="3">
    <source>
        <dbReference type="ARBA" id="ARBA00023136"/>
    </source>
</evidence>
<reference evidence="6" key="1">
    <citation type="submission" date="2020-04" db="EMBL/GenBank/DDBJ databases">
        <authorList>
            <person name="Zhang T."/>
        </authorList>
    </citation>
    <scope>NUCLEOTIDE SEQUENCE</scope>
    <source>
        <strain evidence="6">HKST-UBA15</strain>
    </source>
</reference>
<feature type="transmembrane region" description="Helical" evidence="4">
    <location>
        <begin position="95"/>
        <end position="114"/>
    </location>
</feature>
<keyword evidence="1 4" id="KW-0812">Transmembrane</keyword>
<sequence length="392" mass="43818">MALKKIHNIYLVSGLFNVTNSMLFTTYFLYLTNVLNLSYTMATLLDLPLFITQFFVELPSGFFADKYGYKKAVIIGTLALTIAPLIFFLTTSYPILFIAGVFYGIGFAFISGAFDALAYETFSSDLKSFLTIRNLIQNIANIIVPIITIWATQIIDLRTFYLFDFLFKLLIITILIFGIKEIKKIQEYSGYSLDFIRVGSASVLRQLRSSKAVVYQASSEFLWGITKTAIDLFWIKLIELSAGQNNIGFVFALASIVGILGNVVAYKLKIIKTAFWLSFLIHSIFVIFAGVFIGSTFAIICVLGQSFFINIYGVLSQIVINKIIQVDRASMFSFLSFLSGIGKIISILSVGFIADTYGVGSVWILAGLIIIIISWQLYLVQKHMDDTPIITV</sequence>
<keyword evidence="3 4" id="KW-0472">Membrane</keyword>
<feature type="transmembrane region" description="Helical" evidence="4">
    <location>
        <begin position="297"/>
        <end position="320"/>
    </location>
</feature>
<dbReference type="AlphaFoldDB" id="A0A955L109"/>
<dbReference type="Pfam" id="PF07690">
    <property type="entry name" value="MFS_1"/>
    <property type="match status" value="1"/>
</dbReference>
<feature type="transmembrane region" description="Helical" evidence="4">
    <location>
        <begin position="135"/>
        <end position="155"/>
    </location>
</feature>
<dbReference type="Proteomes" id="UP000745577">
    <property type="component" value="Unassembled WGS sequence"/>
</dbReference>
<feature type="transmembrane region" description="Helical" evidence="4">
    <location>
        <begin position="68"/>
        <end position="89"/>
    </location>
</feature>
<feature type="transmembrane region" description="Helical" evidence="4">
    <location>
        <begin position="247"/>
        <end position="266"/>
    </location>
</feature>
<gene>
    <name evidence="6" type="ORF">KC675_01665</name>
</gene>
<name>A0A955L109_9BACT</name>
<dbReference type="PANTHER" id="PTHR23530">
    <property type="entry name" value="TRANSPORT PROTEIN-RELATED"/>
    <property type="match status" value="1"/>
</dbReference>
<dbReference type="InterPro" id="IPR036259">
    <property type="entry name" value="MFS_trans_sf"/>
</dbReference>
<protein>
    <submittedName>
        <fullName evidence="6">MFS transporter</fullName>
    </submittedName>
</protein>
<dbReference type="SUPFAM" id="SSF103473">
    <property type="entry name" value="MFS general substrate transporter"/>
    <property type="match status" value="1"/>
</dbReference>
<dbReference type="GO" id="GO:0022857">
    <property type="term" value="F:transmembrane transporter activity"/>
    <property type="evidence" value="ECO:0007669"/>
    <property type="project" value="InterPro"/>
</dbReference>
<dbReference type="InterPro" id="IPR020846">
    <property type="entry name" value="MFS_dom"/>
</dbReference>
<evidence type="ECO:0000313" key="7">
    <source>
        <dbReference type="Proteomes" id="UP000745577"/>
    </source>
</evidence>
<feature type="domain" description="Major facilitator superfamily (MFS) profile" evidence="5">
    <location>
        <begin position="6"/>
        <end position="392"/>
    </location>
</feature>
<feature type="transmembrane region" description="Helical" evidence="4">
    <location>
        <begin position="332"/>
        <end position="354"/>
    </location>
</feature>
<dbReference type="InterPro" id="IPR053160">
    <property type="entry name" value="MFS_DHA3_Transporter"/>
</dbReference>
<feature type="transmembrane region" description="Helical" evidence="4">
    <location>
        <begin position="360"/>
        <end position="380"/>
    </location>
</feature>
<evidence type="ECO:0000256" key="1">
    <source>
        <dbReference type="ARBA" id="ARBA00022692"/>
    </source>
</evidence>
<comment type="caution">
    <text evidence="6">The sequence shown here is derived from an EMBL/GenBank/DDBJ whole genome shotgun (WGS) entry which is preliminary data.</text>
</comment>
<reference evidence="6" key="2">
    <citation type="journal article" date="2021" name="Microbiome">
        <title>Successional dynamics and alternative stable states in a saline activated sludge microbial community over 9 years.</title>
        <authorList>
            <person name="Wang Y."/>
            <person name="Ye J."/>
            <person name="Ju F."/>
            <person name="Liu L."/>
            <person name="Boyd J.A."/>
            <person name="Deng Y."/>
            <person name="Parks D.H."/>
            <person name="Jiang X."/>
            <person name="Yin X."/>
            <person name="Woodcroft B.J."/>
            <person name="Tyson G.W."/>
            <person name="Hugenholtz P."/>
            <person name="Polz M.F."/>
            <person name="Zhang T."/>
        </authorList>
    </citation>
    <scope>NUCLEOTIDE SEQUENCE</scope>
    <source>
        <strain evidence="6">HKST-UBA15</strain>
    </source>
</reference>
<keyword evidence="2 4" id="KW-1133">Transmembrane helix</keyword>
<proteinExistence type="predicted"/>
<accession>A0A955L109</accession>
<feature type="transmembrane region" description="Helical" evidence="4">
    <location>
        <begin position="273"/>
        <end position="291"/>
    </location>
</feature>
<feature type="transmembrane region" description="Helical" evidence="4">
    <location>
        <begin position="9"/>
        <end position="31"/>
    </location>
</feature>
<dbReference type="InterPro" id="IPR011701">
    <property type="entry name" value="MFS"/>
</dbReference>